<comment type="caution">
    <text evidence="1">The sequence shown here is derived from an EMBL/GenBank/DDBJ whole genome shotgun (WGS) entry which is preliminary data.</text>
</comment>
<gene>
    <name evidence="1" type="ORF">FNH06_06945</name>
</gene>
<dbReference type="OrthoDB" id="3481501at2"/>
<dbReference type="SUPFAM" id="SSF54909">
    <property type="entry name" value="Dimeric alpha+beta barrel"/>
    <property type="match status" value="1"/>
</dbReference>
<dbReference type="RefSeq" id="WP_144635398.1">
    <property type="nucleotide sequence ID" value="NZ_BNAX01000016.1"/>
</dbReference>
<dbReference type="Proteomes" id="UP000318578">
    <property type="component" value="Unassembled WGS sequence"/>
</dbReference>
<evidence type="ECO:0000313" key="2">
    <source>
        <dbReference type="Proteomes" id="UP000318578"/>
    </source>
</evidence>
<dbReference type="AlphaFoldDB" id="A0A558AJ51"/>
<proteinExistence type="predicted"/>
<evidence type="ECO:0000313" key="1">
    <source>
        <dbReference type="EMBL" id="TVT24296.1"/>
    </source>
</evidence>
<sequence>MSGLLLLHAGHAVDEVVLGFAREFPRQCRAWRGADGMLITWASNGTGPGTARPALAAHMAAAGAPSPDWYEARPHTFAGDPTSPDRSPGLFLVTSTVPQEEWAEFDAWFDTEHVPLLLRIPGWHAVRRYRMHASTRRVTHLALHYLDGREVLASPARANAGRTEWTRRLATRPWFRDNVRSFYQALDLTDRRSHDTP</sequence>
<name>A0A558AJ51_9PSEU</name>
<protein>
    <submittedName>
        <fullName evidence="1">Uncharacterized protein</fullName>
    </submittedName>
</protein>
<dbReference type="InterPro" id="IPR011008">
    <property type="entry name" value="Dimeric_a/b-barrel"/>
</dbReference>
<reference evidence="1 2" key="1">
    <citation type="submission" date="2019-07" db="EMBL/GenBank/DDBJ databases">
        <title>New species of Amycolatopsis and Streptomyces.</title>
        <authorList>
            <person name="Duangmal K."/>
            <person name="Teo W.F.A."/>
            <person name="Lipun K."/>
        </authorList>
    </citation>
    <scope>NUCLEOTIDE SEQUENCE [LARGE SCALE GENOMIC DNA]</scope>
    <source>
        <strain evidence="1 2">JCM 30562</strain>
    </source>
</reference>
<dbReference type="EMBL" id="VJZA01000007">
    <property type="protein sequence ID" value="TVT24296.1"/>
    <property type="molecule type" value="Genomic_DNA"/>
</dbReference>
<accession>A0A558AJ51</accession>
<organism evidence="1 2">
    <name type="scientific">Amycolatopsis acidiphila</name>
    <dbReference type="NCBI Taxonomy" id="715473"/>
    <lineage>
        <taxon>Bacteria</taxon>
        <taxon>Bacillati</taxon>
        <taxon>Actinomycetota</taxon>
        <taxon>Actinomycetes</taxon>
        <taxon>Pseudonocardiales</taxon>
        <taxon>Pseudonocardiaceae</taxon>
        <taxon>Amycolatopsis</taxon>
    </lineage>
</organism>
<keyword evidence="2" id="KW-1185">Reference proteome</keyword>